<evidence type="ECO:0000313" key="3">
    <source>
        <dbReference type="Proteomes" id="UP000244152"/>
    </source>
</evidence>
<comment type="caution">
    <text evidence="2">The sequence shown here is derived from an EMBL/GenBank/DDBJ whole genome shotgun (WGS) entry which is preliminary data.</text>
</comment>
<dbReference type="Proteomes" id="UP000244152">
    <property type="component" value="Unassembled WGS sequence"/>
</dbReference>
<reference evidence="2 3" key="1">
    <citation type="submission" date="2018-04" db="EMBL/GenBank/DDBJ databases">
        <title>Active sludge and wastewater microbial communities from Klosterneuburg, Austria.</title>
        <authorList>
            <person name="Wagner M."/>
        </authorList>
    </citation>
    <scope>NUCLEOTIDE SEQUENCE [LARGE SCALE GENOMIC DNA]</scope>
    <source>
        <strain evidence="2 3">Nl12</strain>
    </source>
</reference>
<gene>
    <name evidence="2" type="ORF">C8R21_10268</name>
</gene>
<name>A0A2T5IGX8_9PROT</name>
<keyword evidence="1" id="KW-0472">Membrane</keyword>
<protein>
    <recommendedName>
        <fullName evidence="4">DUF1440 domain-containing protein</fullName>
    </recommendedName>
</protein>
<proteinExistence type="predicted"/>
<organism evidence="2 3">
    <name type="scientific">Nitrosospira multiformis</name>
    <dbReference type="NCBI Taxonomy" id="1231"/>
    <lineage>
        <taxon>Bacteria</taxon>
        <taxon>Pseudomonadati</taxon>
        <taxon>Pseudomonadota</taxon>
        <taxon>Betaproteobacteria</taxon>
        <taxon>Nitrosomonadales</taxon>
        <taxon>Nitrosomonadaceae</taxon>
        <taxon>Nitrosospira</taxon>
    </lineage>
</organism>
<keyword evidence="1" id="KW-0812">Transmembrane</keyword>
<dbReference type="AlphaFoldDB" id="A0A2T5IGX8"/>
<evidence type="ECO:0008006" key="4">
    <source>
        <dbReference type="Google" id="ProtNLM"/>
    </source>
</evidence>
<dbReference type="EMBL" id="QAOK01000002">
    <property type="protein sequence ID" value="PTQ83065.1"/>
    <property type="molecule type" value="Genomic_DNA"/>
</dbReference>
<keyword evidence="1" id="KW-1133">Transmembrane helix</keyword>
<evidence type="ECO:0000256" key="1">
    <source>
        <dbReference type="SAM" id="Phobius"/>
    </source>
</evidence>
<accession>A0A2T5IGX8</accession>
<feature type="transmembrane region" description="Helical" evidence="1">
    <location>
        <begin position="12"/>
        <end position="33"/>
    </location>
</feature>
<evidence type="ECO:0000313" key="2">
    <source>
        <dbReference type="EMBL" id="PTQ83065.1"/>
    </source>
</evidence>
<dbReference type="RefSeq" id="WP_107761247.1">
    <property type="nucleotide sequence ID" value="NZ_QAOK01000002.1"/>
</dbReference>
<feature type="transmembrane region" description="Helical" evidence="1">
    <location>
        <begin position="136"/>
        <end position="156"/>
    </location>
</feature>
<sequence length="188" mass="20437">MTEPEKTWGSAILSGLVSGTVASVVSTVALSILGKAELGKSAAPVNGPSQWIWGRHAPYQDDFSLRYTLIGYAIHHAASVFWAIGYEKLRQQLPPAESTATVLAPAVATTLAAYIVDFHFTPKRLTPGFEHRLSQSSLLIVYGTFALGLAATVLFVRKPFRRRYTASRFALPINAAPRRSGAPAFRKH</sequence>
<feature type="transmembrane region" description="Helical" evidence="1">
    <location>
        <begin position="98"/>
        <end position="116"/>
    </location>
</feature>
<feature type="transmembrane region" description="Helical" evidence="1">
    <location>
        <begin position="69"/>
        <end position="86"/>
    </location>
</feature>